<name>A0A7J0FP50_9ERIC</name>
<evidence type="ECO:0000313" key="3">
    <source>
        <dbReference type="Proteomes" id="UP000585474"/>
    </source>
</evidence>
<dbReference type="Pfam" id="PF03108">
    <property type="entry name" value="DBD_Tnp_Mut"/>
    <property type="match status" value="1"/>
</dbReference>
<proteinExistence type="predicted"/>
<evidence type="ECO:0000313" key="2">
    <source>
        <dbReference type="EMBL" id="GFZ00476.1"/>
    </source>
</evidence>
<dbReference type="OrthoDB" id="1918246at2759"/>
<dbReference type="Proteomes" id="UP000585474">
    <property type="component" value="Unassembled WGS sequence"/>
</dbReference>
<sequence length="361" mass="40824">MSLPSLMSILDIEEGDRLTNLLDVTIWGCNNINLSDLCSLTSLQKLGFGSCGLLRTSNCWPEWLFFLTGLDNLDMGGFLEELDYFPCTTSTYNSQELPIHHLRSLTHLGLQEKWKEATVCENPRDLFAEKRSWLFKFAVAMSTSRGRSNRTDSDASFFERSDYEQEDDDDIFEAHVDEGIEWAGSANVKDNNGKEKVASGSAQLMTSTAFIPNLVMREDLCILNLEPVIDMGKLQLKVGMLFASATEFKQALREYAIQQGKDITFVKNETTRVRAICTNRGCNKLEEVNYENGNLSSGIKGLASALIESLFTSIKISMLCKMYTGRAFEYWQLFVRMRYIALPGNGLWVSSIVPCFREDRE</sequence>
<keyword evidence="3" id="KW-1185">Reference proteome</keyword>
<dbReference type="AlphaFoldDB" id="A0A7J0FP50"/>
<protein>
    <recommendedName>
        <fullName evidence="1">Transposase MuDR plant domain-containing protein</fullName>
    </recommendedName>
</protein>
<gene>
    <name evidence="2" type="ORF">Acr_14g0001110</name>
</gene>
<dbReference type="InterPro" id="IPR004332">
    <property type="entry name" value="Transposase_MuDR"/>
</dbReference>
<evidence type="ECO:0000259" key="1">
    <source>
        <dbReference type="Pfam" id="PF03108"/>
    </source>
</evidence>
<feature type="domain" description="Transposase MuDR plant" evidence="1">
    <location>
        <begin position="235"/>
        <end position="282"/>
    </location>
</feature>
<accession>A0A7J0FP50</accession>
<dbReference type="EMBL" id="BJWL01000014">
    <property type="protein sequence ID" value="GFZ00476.1"/>
    <property type="molecule type" value="Genomic_DNA"/>
</dbReference>
<organism evidence="2 3">
    <name type="scientific">Actinidia rufa</name>
    <dbReference type="NCBI Taxonomy" id="165716"/>
    <lineage>
        <taxon>Eukaryota</taxon>
        <taxon>Viridiplantae</taxon>
        <taxon>Streptophyta</taxon>
        <taxon>Embryophyta</taxon>
        <taxon>Tracheophyta</taxon>
        <taxon>Spermatophyta</taxon>
        <taxon>Magnoliopsida</taxon>
        <taxon>eudicotyledons</taxon>
        <taxon>Gunneridae</taxon>
        <taxon>Pentapetalae</taxon>
        <taxon>asterids</taxon>
        <taxon>Ericales</taxon>
        <taxon>Actinidiaceae</taxon>
        <taxon>Actinidia</taxon>
    </lineage>
</organism>
<reference evidence="2 3" key="1">
    <citation type="submission" date="2019-07" db="EMBL/GenBank/DDBJ databases">
        <title>De Novo Assembly of kiwifruit Actinidia rufa.</title>
        <authorList>
            <person name="Sugita-Konishi S."/>
            <person name="Sato K."/>
            <person name="Mori E."/>
            <person name="Abe Y."/>
            <person name="Kisaki G."/>
            <person name="Hamano K."/>
            <person name="Suezawa K."/>
            <person name="Otani M."/>
            <person name="Fukuda T."/>
            <person name="Manabe T."/>
            <person name="Gomi K."/>
            <person name="Tabuchi M."/>
            <person name="Akimitsu K."/>
            <person name="Kataoka I."/>
        </authorList>
    </citation>
    <scope>NUCLEOTIDE SEQUENCE [LARGE SCALE GENOMIC DNA]</scope>
    <source>
        <strain evidence="3">cv. Fuchu</strain>
    </source>
</reference>
<comment type="caution">
    <text evidence="2">The sequence shown here is derived from an EMBL/GenBank/DDBJ whole genome shotgun (WGS) entry which is preliminary data.</text>
</comment>